<evidence type="ECO:0000313" key="3">
    <source>
        <dbReference type="Proteomes" id="UP000249341"/>
    </source>
</evidence>
<name>A0A327Z4Y4_9ACTN</name>
<feature type="transmembrane region" description="Helical" evidence="1">
    <location>
        <begin position="232"/>
        <end position="255"/>
    </location>
</feature>
<feature type="transmembrane region" description="Helical" evidence="1">
    <location>
        <begin position="77"/>
        <end position="101"/>
    </location>
</feature>
<keyword evidence="1" id="KW-0472">Membrane</keyword>
<proteinExistence type="predicted"/>
<organism evidence="2 3">
    <name type="scientific">Actinoplanes lutulentus</name>
    <dbReference type="NCBI Taxonomy" id="1287878"/>
    <lineage>
        <taxon>Bacteria</taxon>
        <taxon>Bacillati</taxon>
        <taxon>Actinomycetota</taxon>
        <taxon>Actinomycetes</taxon>
        <taxon>Micromonosporales</taxon>
        <taxon>Micromonosporaceae</taxon>
        <taxon>Actinoplanes</taxon>
    </lineage>
</organism>
<feature type="transmembrane region" description="Helical" evidence="1">
    <location>
        <begin position="352"/>
        <end position="372"/>
    </location>
</feature>
<dbReference type="AlphaFoldDB" id="A0A327Z4Y4"/>
<gene>
    <name evidence="2" type="ORF">B0I29_11592</name>
</gene>
<keyword evidence="1" id="KW-0812">Transmembrane</keyword>
<dbReference type="Proteomes" id="UP000249341">
    <property type="component" value="Unassembled WGS sequence"/>
</dbReference>
<dbReference type="RefSeq" id="WP_181558008.1">
    <property type="nucleotide sequence ID" value="NZ_JACHWI010000010.1"/>
</dbReference>
<keyword evidence="1" id="KW-1133">Transmembrane helix</keyword>
<evidence type="ECO:0000256" key="1">
    <source>
        <dbReference type="SAM" id="Phobius"/>
    </source>
</evidence>
<dbReference type="EMBL" id="QLMJ01000015">
    <property type="protein sequence ID" value="RAK31286.1"/>
    <property type="molecule type" value="Genomic_DNA"/>
</dbReference>
<comment type="caution">
    <text evidence="2">The sequence shown here is derived from an EMBL/GenBank/DDBJ whole genome shotgun (WGS) entry which is preliminary data.</text>
</comment>
<keyword evidence="3" id="KW-1185">Reference proteome</keyword>
<protein>
    <submittedName>
        <fullName evidence="2">Uncharacterized protein</fullName>
    </submittedName>
</protein>
<evidence type="ECO:0000313" key="2">
    <source>
        <dbReference type="EMBL" id="RAK31286.1"/>
    </source>
</evidence>
<accession>A0A327Z4Y4</accession>
<feature type="transmembrane region" description="Helical" evidence="1">
    <location>
        <begin position="294"/>
        <end position="317"/>
    </location>
</feature>
<sequence>MDRIDDWPPPAPELERAYRRLLLAYPGSYRRRHGTEILTLLLEMAEPGRRRPPAADAWHLIGSGIRQRFRLPAARPLAWVVALLAALIGGGFGAAAGSWAAQQSLTALPDRAGWQQLAQLVAPGGSEYFTGLHDDSTYFAPSYVSGIPVTVWDGERARHELAAAGWAVETAQPVTGLVGFTDPITGADSRVRVTAYRFSAERGGLVLRTQGWAYNRRGSVNLMLWQQDNGTLLPLSLAGAVTGMIAGWLLTASGFRRLRRPRAPRPSLAERVIIAAALDRPLTQTTPGHRAPQLPLVAGTLTCLTVAAFALPVSALYGNLTGVLIRDDDPVTLVTVHSALSIGARWPFGPPWLNAALTATGLALTLITFLTLRHRPEPVPATTI</sequence>
<reference evidence="2 3" key="1">
    <citation type="submission" date="2018-06" db="EMBL/GenBank/DDBJ databases">
        <title>Genomic Encyclopedia of Type Strains, Phase III (KMG-III): the genomes of soil and plant-associated and newly described type strains.</title>
        <authorList>
            <person name="Whitman W."/>
        </authorList>
    </citation>
    <scope>NUCLEOTIDE SEQUENCE [LARGE SCALE GENOMIC DNA]</scope>
    <source>
        <strain evidence="2 3">CGMCC 4.7090</strain>
    </source>
</reference>